<sequence length="104" mass="12552">MRQTHERIIRLARRLARTARLKVKRQKKEWKLFLSKMKRSPLFDKRTRTARARKSRKSTKKVSRACLKARERLDWNYGVSLPWRCFSTWIGGTHFRYYASGVVP</sequence>
<dbReference type="EMBL" id="AAQM03000563">
    <property type="protein sequence ID" value="EPR56673.1"/>
    <property type="molecule type" value="Genomic_DNA"/>
</dbReference>
<organism evidence="1 2">
    <name type="scientific">Toxoplasma gondii (strain ATCC 50853 / GT1)</name>
    <dbReference type="NCBI Taxonomy" id="507601"/>
    <lineage>
        <taxon>Eukaryota</taxon>
        <taxon>Sar</taxon>
        <taxon>Alveolata</taxon>
        <taxon>Apicomplexa</taxon>
        <taxon>Conoidasida</taxon>
        <taxon>Coccidia</taxon>
        <taxon>Eucoccidiorida</taxon>
        <taxon>Eimeriorina</taxon>
        <taxon>Sarcocystidae</taxon>
        <taxon>Toxoplasma</taxon>
    </lineage>
</organism>
<evidence type="ECO:0000313" key="1">
    <source>
        <dbReference type="EMBL" id="EPR56673.1"/>
    </source>
</evidence>
<accession>S7VU33</accession>
<dbReference type="AlphaFoldDB" id="S7VU33"/>
<evidence type="ECO:0000313" key="2">
    <source>
        <dbReference type="Proteomes" id="UP000005641"/>
    </source>
</evidence>
<name>S7VU33_TOXGG</name>
<comment type="caution">
    <text evidence="1">The sequence shown here is derived from an EMBL/GenBank/DDBJ whole genome shotgun (WGS) entry which is preliminary data.</text>
</comment>
<dbReference type="Proteomes" id="UP000005641">
    <property type="component" value="Unassembled WGS sequence"/>
</dbReference>
<reference evidence="1 2" key="1">
    <citation type="submission" date="2006-05" db="EMBL/GenBank/DDBJ databases">
        <authorList>
            <person name="Paulsen I."/>
        </authorList>
    </citation>
    <scope>NUCLEOTIDE SEQUENCE [LARGE SCALE GENOMIC DNA]</scope>
    <source>
        <strain evidence="1 2">GT1</strain>
    </source>
</reference>
<proteinExistence type="predicted"/>
<dbReference type="VEuPathDB" id="ToxoDB:TGGT1_243700"/>
<reference evidence="1 2" key="2">
    <citation type="submission" date="2013-05" db="EMBL/GenBank/DDBJ databases">
        <authorList>
            <person name="Sibley D."/>
            <person name="Venepally P."/>
            <person name="Karamycheva S."/>
            <person name="Hadjithomas M."/>
            <person name="Khan A."/>
            <person name="Brunk B."/>
            <person name="Roos D."/>
            <person name="Caler E."/>
            <person name="Lorenzi H."/>
        </authorList>
    </citation>
    <scope>NUCLEOTIDE SEQUENCE [LARGE SCALE GENOMIC DNA]</scope>
    <source>
        <strain evidence="1 2">GT1</strain>
    </source>
</reference>
<protein>
    <submittedName>
        <fullName evidence="1">Uncharacterized protein</fullName>
    </submittedName>
</protein>
<gene>
    <name evidence="1" type="ORF">TGGT1_243700</name>
</gene>